<gene>
    <name evidence="2" type="ORF">EV192_1011273</name>
</gene>
<name>A0A4R2JY05_9PSEU</name>
<keyword evidence="3" id="KW-1185">Reference proteome</keyword>
<dbReference type="InterPro" id="IPR036390">
    <property type="entry name" value="WH_DNA-bd_sf"/>
</dbReference>
<proteinExistence type="predicted"/>
<dbReference type="InterPro" id="IPR036388">
    <property type="entry name" value="WH-like_DNA-bd_sf"/>
</dbReference>
<evidence type="ECO:0000313" key="2">
    <source>
        <dbReference type="EMBL" id="TCO65481.1"/>
    </source>
</evidence>
<evidence type="ECO:0000313" key="3">
    <source>
        <dbReference type="Proteomes" id="UP000295680"/>
    </source>
</evidence>
<keyword evidence="1" id="KW-0812">Transmembrane</keyword>
<feature type="transmembrane region" description="Helical" evidence="1">
    <location>
        <begin position="49"/>
        <end position="70"/>
    </location>
</feature>
<feature type="transmembrane region" description="Helical" evidence="1">
    <location>
        <begin position="107"/>
        <end position="129"/>
    </location>
</feature>
<dbReference type="Gene3D" id="1.10.10.10">
    <property type="entry name" value="Winged helix-like DNA-binding domain superfamily/Winged helix DNA-binding domain"/>
    <property type="match status" value="1"/>
</dbReference>
<evidence type="ECO:0000256" key="1">
    <source>
        <dbReference type="SAM" id="Phobius"/>
    </source>
</evidence>
<comment type="caution">
    <text evidence="2">The sequence shown here is derived from an EMBL/GenBank/DDBJ whole genome shotgun (WGS) entry which is preliminary data.</text>
</comment>
<reference evidence="2 3" key="1">
    <citation type="submission" date="2019-03" db="EMBL/GenBank/DDBJ databases">
        <title>Genomic Encyclopedia of Type Strains, Phase IV (KMG-IV): sequencing the most valuable type-strain genomes for metagenomic binning, comparative biology and taxonomic classification.</title>
        <authorList>
            <person name="Goeker M."/>
        </authorList>
    </citation>
    <scope>NUCLEOTIDE SEQUENCE [LARGE SCALE GENOMIC DNA]</scope>
    <source>
        <strain evidence="2 3">DSM 45934</strain>
    </source>
</reference>
<accession>A0A4R2JY05</accession>
<evidence type="ECO:0008006" key="4">
    <source>
        <dbReference type="Google" id="ProtNLM"/>
    </source>
</evidence>
<sequence length="310" mass="34597">MASHNASAYLAVMSRRILLIIVGAAAVCLVPWTIYLADSLPDRYRASEWRLAWVGFDVALVCCFATAAWLGLRRRRAAVPVLAATAALLCADAWFDVVFDWNSKKNGLTSLLMAVFLEVPLAMILLWHARKLLVGGMPRRKLTVRDVEINRDESYLALSRALKGLAPATADTLATDLGVPVAEVTARLTTLAEAGHVRQGRDGRWRTASLSIEQPDPAGMDHRLKAYLDEKYDNELRLLTWAARNRDEFGGWAKGHRSVLHLSEADLARFDAEYDDLLTRYCLTHDKAGPGTREIALRFYAFPYPEEATR</sequence>
<feature type="transmembrane region" description="Helical" evidence="1">
    <location>
        <begin position="77"/>
        <end position="95"/>
    </location>
</feature>
<dbReference type="AlphaFoldDB" id="A0A4R2JY05"/>
<keyword evidence="1" id="KW-1133">Transmembrane helix</keyword>
<protein>
    <recommendedName>
        <fullName evidence="4">HTH iclR-type domain-containing protein</fullName>
    </recommendedName>
</protein>
<dbReference type="EMBL" id="SLWS01000001">
    <property type="protein sequence ID" value="TCO65481.1"/>
    <property type="molecule type" value="Genomic_DNA"/>
</dbReference>
<organism evidence="2 3">
    <name type="scientific">Actinocrispum wychmicini</name>
    <dbReference type="NCBI Taxonomy" id="1213861"/>
    <lineage>
        <taxon>Bacteria</taxon>
        <taxon>Bacillati</taxon>
        <taxon>Actinomycetota</taxon>
        <taxon>Actinomycetes</taxon>
        <taxon>Pseudonocardiales</taxon>
        <taxon>Pseudonocardiaceae</taxon>
        <taxon>Actinocrispum</taxon>
    </lineage>
</organism>
<dbReference type="Proteomes" id="UP000295680">
    <property type="component" value="Unassembled WGS sequence"/>
</dbReference>
<feature type="transmembrane region" description="Helical" evidence="1">
    <location>
        <begin position="17"/>
        <end position="37"/>
    </location>
</feature>
<keyword evidence="1" id="KW-0472">Membrane</keyword>
<dbReference type="SUPFAM" id="SSF46785">
    <property type="entry name" value="Winged helix' DNA-binding domain"/>
    <property type="match status" value="1"/>
</dbReference>